<proteinExistence type="inferred from homology"/>
<evidence type="ECO:0000256" key="14">
    <source>
        <dbReference type="ARBA" id="ARBA00032296"/>
    </source>
</evidence>
<sequence length="171" mass="18799">MLDGEILLIILTAVQASEQTLYVYQTPKVSATECSSVTLFCNFTSNGTIPGFYKWYRHSVWGPEVTNTSGELRGRVSIVRPAEFFFHKSANIHLHHLNFSDTGLYICVVTLLANSEETAHGNGTFLEVKRLVADGWKSQLAITIGCSTIAVITVLILVAVGGFLGYHNKCE</sequence>
<keyword evidence="12" id="KW-0325">Glycoprotein</keyword>
<keyword evidence="9 15" id="KW-0472">Membrane</keyword>
<dbReference type="EMBL" id="DYDO01000009">
    <property type="protein sequence ID" value="DBA18316.1"/>
    <property type="molecule type" value="Genomic_DNA"/>
</dbReference>
<name>A0AAV2ZKF0_PYXAD</name>
<keyword evidence="5 15" id="KW-0812">Transmembrane</keyword>
<keyword evidence="7" id="KW-0391">Immunity</keyword>
<evidence type="ECO:0000256" key="4">
    <source>
        <dbReference type="ARBA" id="ARBA00022475"/>
    </source>
</evidence>
<comment type="subcellular location">
    <subcellularLocation>
        <location evidence="1">Cell membrane</location>
        <topology evidence="1">Single-pass type I membrane protein</topology>
    </subcellularLocation>
</comment>
<keyword evidence="4" id="KW-1003">Cell membrane</keyword>
<dbReference type="PANTHER" id="PTHR47904:SF1">
    <property type="entry name" value="NATURAL CYTOTOXICITY TRIGGERING RECEPTOR 3"/>
    <property type="match status" value="1"/>
</dbReference>
<protein>
    <recommendedName>
        <fullName evidence="3">Natural cytotoxicity triggering receptor 3</fullName>
    </recommendedName>
    <alternativeName>
        <fullName evidence="14">Natural killer cell p30-related protein</fullName>
    </alternativeName>
</protein>
<comment type="similarity">
    <text evidence="2">Belongs to the natural cytotoxicity receptor (NCR) family.</text>
</comment>
<keyword evidence="11" id="KW-0675">Receptor</keyword>
<evidence type="ECO:0000256" key="5">
    <source>
        <dbReference type="ARBA" id="ARBA00022692"/>
    </source>
</evidence>
<dbReference type="InterPro" id="IPR043226">
    <property type="entry name" value="NCR3"/>
</dbReference>
<accession>A0AAV2ZKF0</accession>
<evidence type="ECO:0000256" key="3">
    <source>
        <dbReference type="ARBA" id="ARBA00019135"/>
    </source>
</evidence>
<dbReference type="SUPFAM" id="SSF48726">
    <property type="entry name" value="Immunoglobulin"/>
    <property type="match status" value="1"/>
</dbReference>
<organism evidence="18 19">
    <name type="scientific">Pyxicephalus adspersus</name>
    <name type="common">African bullfrog</name>
    <dbReference type="NCBI Taxonomy" id="30357"/>
    <lineage>
        <taxon>Eukaryota</taxon>
        <taxon>Metazoa</taxon>
        <taxon>Chordata</taxon>
        <taxon>Craniata</taxon>
        <taxon>Vertebrata</taxon>
        <taxon>Euteleostomi</taxon>
        <taxon>Amphibia</taxon>
        <taxon>Batrachia</taxon>
        <taxon>Anura</taxon>
        <taxon>Neobatrachia</taxon>
        <taxon>Ranoidea</taxon>
        <taxon>Pyxicephalidae</taxon>
        <taxon>Pyxicephalinae</taxon>
        <taxon>Pyxicephalus</taxon>
    </lineage>
</organism>
<dbReference type="GO" id="GO:0030101">
    <property type="term" value="P:natural killer cell activation"/>
    <property type="evidence" value="ECO:0007669"/>
    <property type="project" value="TreeGrafter"/>
</dbReference>
<evidence type="ECO:0000313" key="19">
    <source>
        <dbReference type="Proteomes" id="UP001181693"/>
    </source>
</evidence>
<dbReference type="InterPro" id="IPR007110">
    <property type="entry name" value="Ig-like_dom"/>
</dbReference>
<dbReference type="GO" id="GO:0045954">
    <property type="term" value="P:positive regulation of natural killer cell mediated cytotoxicity"/>
    <property type="evidence" value="ECO:0007669"/>
    <property type="project" value="InterPro"/>
</dbReference>
<evidence type="ECO:0000313" key="18">
    <source>
        <dbReference type="EMBL" id="DBA18316.1"/>
    </source>
</evidence>
<dbReference type="Pfam" id="PF07686">
    <property type="entry name" value="V-set"/>
    <property type="match status" value="1"/>
</dbReference>
<gene>
    <name evidence="18" type="ORF">GDO54_016580</name>
</gene>
<evidence type="ECO:0000256" key="9">
    <source>
        <dbReference type="ARBA" id="ARBA00023136"/>
    </source>
</evidence>
<dbReference type="InterPro" id="IPR003599">
    <property type="entry name" value="Ig_sub"/>
</dbReference>
<keyword evidence="10" id="KW-1015">Disulfide bond</keyword>
<evidence type="ECO:0000256" key="16">
    <source>
        <dbReference type="SAM" id="SignalP"/>
    </source>
</evidence>
<keyword evidence="8 15" id="KW-1133">Transmembrane helix</keyword>
<evidence type="ECO:0000256" key="12">
    <source>
        <dbReference type="ARBA" id="ARBA00023180"/>
    </source>
</evidence>
<evidence type="ECO:0000259" key="17">
    <source>
        <dbReference type="PROSITE" id="PS50835"/>
    </source>
</evidence>
<evidence type="ECO:0000256" key="6">
    <source>
        <dbReference type="ARBA" id="ARBA00022729"/>
    </source>
</evidence>
<evidence type="ECO:0000256" key="2">
    <source>
        <dbReference type="ARBA" id="ARBA00006531"/>
    </source>
</evidence>
<evidence type="ECO:0000256" key="11">
    <source>
        <dbReference type="ARBA" id="ARBA00023170"/>
    </source>
</evidence>
<dbReference type="SMART" id="SM00406">
    <property type="entry name" value="IGv"/>
    <property type="match status" value="1"/>
</dbReference>
<feature type="domain" description="Ig-like" evidence="17">
    <location>
        <begin position="19"/>
        <end position="119"/>
    </location>
</feature>
<reference evidence="18" key="1">
    <citation type="thesis" date="2020" institute="ProQuest LLC" country="789 East Eisenhower Parkway, Ann Arbor, MI, USA">
        <title>Comparative Genomics and Chromosome Evolution.</title>
        <authorList>
            <person name="Mudd A.B."/>
        </authorList>
    </citation>
    <scope>NUCLEOTIDE SEQUENCE</scope>
    <source>
        <strain evidence="18">1538</strain>
        <tissue evidence="18">Blood</tissue>
    </source>
</reference>
<evidence type="ECO:0000256" key="1">
    <source>
        <dbReference type="ARBA" id="ARBA00004251"/>
    </source>
</evidence>
<dbReference type="PANTHER" id="PTHR47904">
    <property type="entry name" value="NATURAL CYTOTOXICITY TRIGGERING RECEPTOR 3"/>
    <property type="match status" value="1"/>
</dbReference>
<evidence type="ECO:0000256" key="13">
    <source>
        <dbReference type="ARBA" id="ARBA00023319"/>
    </source>
</evidence>
<evidence type="ECO:0000256" key="8">
    <source>
        <dbReference type="ARBA" id="ARBA00022989"/>
    </source>
</evidence>
<feature type="chain" id="PRO_5043427528" description="Natural cytotoxicity triggering receptor 3" evidence="16">
    <location>
        <begin position="17"/>
        <end position="171"/>
    </location>
</feature>
<feature type="signal peptide" evidence="16">
    <location>
        <begin position="1"/>
        <end position="16"/>
    </location>
</feature>
<keyword evidence="19" id="KW-1185">Reference proteome</keyword>
<dbReference type="GO" id="GO:0002429">
    <property type="term" value="P:immune response-activating cell surface receptor signaling pathway"/>
    <property type="evidence" value="ECO:0007669"/>
    <property type="project" value="InterPro"/>
</dbReference>
<dbReference type="Proteomes" id="UP001181693">
    <property type="component" value="Unassembled WGS sequence"/>
</dbReference>
<keyword evidence="13" id="KW-0393">Immunoglobulin domain</keyword>
<dbReference type="SMART" id="SM00409">
    <property type="entry name" value="IG"/>
    <property type="match status" value="1"/>
</dbReference>
<evidence type="ECO:0000256" key="7">
    <source>
        <dbReference type="ARBA" id="ARBA00022859"/>
    </source>
</evidence>
<dbReference type="GO" id="GO:0005886">
    <property type="term" value="C:plasma membrane"/>
    <property type="evidence" value="ECO:0007669"/>
    <property type="project" value="UniProtKB-SubCell"/>
</dbReference>
<comment type="caution">
    <text evidence="18">The sequence shown here is derived from an EMBL/GenBank/DDBJ whole genome shotgun (WGS) entry which is preliminary data.</text>
</comment>
<evidence type="ECO:0000256" key="15">
    <source>
        <dbReference type="SAM" id="Phobius"/>
    </source>
</evidence>
<feature type="transmembrane region" description="Helical" evidence="15">
    <location>
        <begin position="140"/>
        <end position="166"/>
    </location>
</feature>
<keyword evidence="6 16" id="KW-0732">Signal</keyword>
<dbReference type="InterPro" id="IPR013783">
    <property type="entry name" value="Ig-like_fold"/>
</dbReference>
<dbReference type="Gene3D" id="2.60.40.10">
    <property type="entry name" value="Immunoglobulins"/>
    <property type="match status" value="1"/>
</dbReference>
<dbReference type="InterPro" id="IPR036179">
    <property type="entry name" value="Ig-like_dom_sf"/>
</dbReference>
<evidence type="ECO:0000256" key="10">
    <source>
        <dbReference type="ARBA" id="ARBA00023157"/>
    </source>
</evidence>
<dbReference type="PROSITE" id="PS50835">
    <property type="entry name" value="IG_LIKE"/>
    <property type="match status" value="1"/>
</dbReference>
<dbReference type="AlphaFoldDB" id="A0AAV2ZKF0"/>
<dbReference type="InterPro" id="IPR013106">
    <property type="entry name" value="Ig_V-set"/>
</dbReference>